<dbReference type="Pfam" id="PF00270">
    <property type="entry name" value="DEAD"/>
    <property type="match status" value="1"/>
</dbReference>
<dbReference type="GO" id="GO:0003724">
    <property type="term" value="F:RNA helicase activity"/>
    <property type="evidence" value="ECO:0007669"/>
    <property type="project" value="TreeGrafter"/>
</dbReference>
<comment type="caution">
    <text evidence="7">The sequence shown here is derived from an EMBL/GenBank/DDBJ whole genome shotgun (WGS) entry which is preliminary data.</text>
</comment>
<dbReference type="EMBL" id="JAQMWT010000036">
    <property type="protein sequence ID" value="KAJ8613114.1"/>
    <property type="molecule type" value="Genomic_DNA"/>
</dbReference>
<evidence type="ECO:0000313" key="8">
    <source>
        <dbReference type="Proteomes" id="UP001230188"/>
    </source>
</evidence>
<dbReference type="Gene3D" id="3.40.50.300">
    <property type="entry name" value="P-loop containing nucleotide triphosphate hydrolases"/>
    <property type="match status" value="2"/>
</dbReference>
<dbReference type="GO" id="GO:0016787">
    <property type="term" value="F:hydrolase activity"/>
    <property type="evidence" value="ECO:0007669"/>
    <property type="project" value="UniProtKB-KW"/>
</dbReference>
<keyword evidence="2" id="KW-0378">Hydrolase</keyword>
<name>A0AAD7UPG4_9STRA</name>
<evidence type="ECO:0000256" key="3">
    <source>
        <dbReference type="ARBA" id="ARBA00022806"/>
    </source>
</evidence>
<dbReference type="GO" id="GO:0005829">
    <property type="term" value="C:cytosol"/>
    <property type="evidence" value="ECO:0007669"/>
    <property type="project" value="TreeGrafter"/>
</dbReference>
<proteinExistence type="predicted"/>
<dbReference type="InterPro" id="IPR027417">
    <property type="entry name" value="P-loop_NTPase"/>
</dbReference>
<evidence type="ECO:0000256" key="4">
    <source>
        <dbReference type="ARBA" id="ARBA00022840"/>
    </source>
</evidence>
<keyword evidence="1" id="KW-0547">Nucleotide-binding</keyword>
<dbReference type="GO" id="GO:0003676">
    <property type="term" value="F:nucleic acid binding"/>
    <property type="evidence" value="ECO:0007669"/>
    <property type="project" value="InterPro"/>
</dbReference>
<evidence type="ECO:0000256" key="2">
    <source>
        <dbReference type="ARBA" id="ARBA00022801"/>
    </source>
</evidence>
<sequence length="539" mass="58163">MWLLAIMLALVLQRAALLKPAPSSGLLRRKLTTPPAPGSLSVASFFTLPEAAQTAIRDLECEVAAPIQVECWRSRADSMCVHAPTGSGKTLAMLLPAMQHLFWSEPESDGALVALVPSRELATQHARLASKLLGDAENVTCVTTSTIGDDEGTRRAAAALASSRCVVATPRELSLVLEAETRLYVTFASRVKALILDELDLLMPASKCESRVTRWQDVGMHPAEALVKLLARRSIEDLRVVAGSATLDKVAKTKLERCLKGARAPALKAQLPLAVVRLGVLDENSAAALTTKTKLATTPTIRTTLIPRSIAHTYVRIDNKADESGIIDSLRRAVRATSARAALVFVCSSSGLKIRAIDSGLRARGLRCLVLGDVLWPSSARNRRRAAHKQIKRGAPDDRNARRAPIEGLAKLADAASADLNSMLRTATPEEPQLVVADQAVTRGLHLDGIDAVFVVGRPSNADTYLHLAGRTARDPLSHERHLDAEDPRRQLQHYHHHAGAATGTVVTLAKEPDIRMLRSWLDKLGVSDLRELALAQSA</sequence>
<dbReference type="SMART" id="SM00487">
    <property type="entry name" value="DEXDc"/>
    <property type="match status" value="1"/>
</dbReference>
<dbReference type="PANTHER" id="PTHR47959">
    <property type="entry name" value="ATP-DEPENDENT RNA HELICASE RHLE-RELATED"/>
    <property type="match status" value="1"/>
</dbReference>
<gene>
    <name evidence="7" type="ORF">CTAYLR_004795</name>
</gene>
<dbReference type="InterPro" id="IPR011545">
    <property type="entry name" value="DEAD/DEAH_box_helicase_dom"/>
</dbReference>
<feature type="chain" id="PRO_5042038336" description="Helicase ATP-binding domain-containing protein" evidence="5">
    <location>
        <begin position="18"/>
        <end position="539"/>
    </location>
</feature>
<dbReference type="InterPro" id="IPR014001">
    <property type="entry name" value="Helicase_ATP-bd"/>
</dbReference>
<dbReference type="Proteomes" id="UP001230188">
    <property type="component" value="Unassembled WGS sequence"/>
</dbReference>
<evidence type="ECO:0000313" key="7">
    <source>
        <dbReference type="EMBL" id="KAJ8613114.1"/>
    </source>
</evidence>
<reference evidence="7" key="1">
    <citation type="submission" date="2023-01" db="EMBL/GenBank/DDBJ databases">
        <title>Metagenome sequencing of chrysophaentin producing Chrysophaeum taylorii.</title>
        <authorList>
            <person name="Davison J."/>
            <person name="Bewley C."/>
        </authorList>
    </citation>
    <scope>NUCLEOTIDE SEQUENCE</scope>
    <source>
        <strain evidence="7">NIES-1699</strain>
    </source>
</reference>
<feature type="domain" description="Helicase ATP-binding" evidence="6">
    <location>
        <begin position="70"/>
        <end position="265"/>
    </location>
</feature>
<keyword evidence="5" id="KW-0732">Signal</keyword>
<evidence type="ECO:0000256" key="1">
    <source>
        <dbReference type="ARBA" id="ARBA00022741"/>
    </source>
</evidence>
<dbReference type="InterPro" id="IPR050079">
    <property type="entry name" value="DEAD_box_RNA_helicase"/>
</dbReference>
<feature type="signal peptide" evidence="5">
    <location>
        <begin position="1"/>
        <end position="17"/>
    </location>
</feature>
<dbReference type="PROSITE" id="PS51192">
    <property type="entry name" value="HELICASE_ATP_BIND_1"/>
    <property type="match status" value="1"/>
</dbReference>
<dbReference type="GO" id="GO:0005524">
    <property type="term" value="F:ATP binding"/>
    <property type="evidence" value="ECO:0007669"/>
    <property type="project" value="UniProtKB-KW"/>
</dbReference>
<dbReference type="PANTHER" id="PTHR47959:SF1">
    <property type="entry name" value="ATP-DEPENDENT RNA HELICASE DBPA"/>
    <property type="match status" value="1"/>
</dbReference>
<protein>
    <recommendedName>
        <fullName evidence="6">Helicase ATP-binding domain-containing protein</fullName>
    </recommendedName>
</protein>
<dbReference type="SUPFAM" id="SSF52540">
    <property type="entry name" value="P-loop containing nucleoside triphosphate hydrolases"/>
    <property type="match status" value="2"/>
</dbReference>
<dbReference type="AlphaFoldDB" id="A0AAD7UPG4"/>
<accession>A0AAD7UPG4</accession>
<evidence type="ECO:0000259" key="6">
    <source>
        <dbReference type="PROSITE" id="PS51192"/>
    </source>
</evidence>
<organism evidence="7 8">
    <name type="scientific">Chrysophaeum taylorii</name>
    <dbReference type="NCBI Taxonomy" id="2483200"/>
    <lineage>
        <taxon>Eukaryota</taxon>
        <taxon>Sar</taxon>
        <taxon>Stramenopiles</taxon>
        <taxon>Ochrophyta</taxon>
        <taxon>Pelagophyceae</taxon>
        <taxon>Pelagomonadales</taxon>
        <taxon>Pelagomonadaceae</taxon>
        <taxon>Chrysophaeum</taxon>
    </lineage>
</organism>
<evidence type="ECO:0000256" key="5">
    <source>
        <dbReference type="SAM" id="SignalP"/>
    </source>
</evidence>
<keyword evidence="3" id="KW-0347">Helicase</keyword>
<keyword evidence="4" id="KW-0067">ATP-binding</keyword>
<keyword evidence="8" id="KW-1185">Reference proteome</keyword>